<protein>
    <submittedName>
        <fullName evidence="1">Uncharacterized protein</fullName>
    </submittedName>
</protein>
<dbReference type="Proteomes" id="UP000188318">
    <property type="component" value="Unassembled WGS sequence"/>
</dbReference>
<name>A0A1R3RQV5_ASPC5</name>
<sequence>MVQVGYLRVCSVTLGLSHFAERLFLTRATVPKVSAVRVVPDGTVIGSRGFRAGVVASA</sequence>
<gene>
    <name evidence="1" type="ORF">ASPCADRAFT_206981</name>
</gene>
<proteinExistence type="predicted"/>
<accession>A0A1R3RQV5</accession>
<reference evidence="2" key="1">
    <citation type="journal article" date="2017" name="Genome Biol.">
        <title>Comparative genomics reveals high biological diversity and specific adaptations in the industrially and medically important fungal genus Aspergillus.</title>
        <authorList>
            <person name="de Vries R.P."/>
            <person name="Riley R."/>
            <person name="Wiebenga A."/>
            <person name="Aguilar-Osorio G."/>
            <person name="Amillis S."/>
            <person name="Uchima C.A."/>
            <person name="Anderluh G."/>
            <person name="Asadollahi M."/>
            <person name="Askin M."/>
            <person name="Barry K."/>
            <person name="Battaglia E."/>
            <person name="Bayram O."/>
            <person name="Benocci T."/>
            <person name="Braus-Stromeyer S.A."/>
            <person name="Caldana C."/>
            <person name="Canovas D."/>
            <person name="Cerqueira G.C."/>
            <person name="Chen F."/>
            <person name="Chen W."/>
            <person name="Choi C."/>
            <person name="Clum A."/>
            <person name="Dos Santos R.A."/>
            <person name="Damasio A.R."/>
            <person name="Diallinas G."/>
            <person name="Emri T."/>
            <person name="Fekete E."/>
            <person name="Flipphi M."/>
            <person name="Freyberg S."/>
            <person name="Gallo A."/>
            <person name="Gournas C."/>
            <person name="Habgood R."/>
            <person name="Hainaut M."/>
            <person name="Harispe M.L."/>
            <person name="Henrissat B."/>
            <person name="Hilden K.S."/>
            <person name="Hope R."/>
            <person name="Hossain A."/>
            <person name="Karabika E."/>
            <person name="Karaffa L."/>
            <person name="Karanyi Z."/>
            <person name="Krasevec N."/>
            <person name="Kuo A."/>
            <person name="Kusch H."/>
            <person name="LaButti K."/>
            <person name="Lagendijk E.L."/>
            <person name="Lapidus A."/>
            <person name="Levasseur A."/>
            <person name="Lindquist E."/>
            <person name="Lipzen A."/>
            <person name="Logrieco A.F."/>
            <person name="MacCabe A."/>
            <person name="Maekelae M.R."/>
            <person name="Malavazi I."/>
            <person name="Melin P."/>
            <person name="Meyer V."/>
            <person name="Mielnichuk N."/>
            <person name="Miskei M."/>
            <person name="Molnar A.P."/>
            <person name="Mule G."/>
            <person name="Ngan C.Y."/>
            <person name="Orejas M."/>
            <person name="Orosz E."/>
            <person name="Ouedraogo J.P."/>
            <person name="Overkamp K.M."/>
            <person name="Park H.-S."/>
            <person name="Perrone G."/>
            <person name="Piumi F."/>
            <person name="Punt P.J."/>
            <person name="Ram A.F."/>
            <person name="Ramon A."/>
            <person name="Rauscher S."/>
            <person name="Record E."/>
            <person name="Riano-Pachon D.M."/>
            <person name="Robert V."/>
            <person name="Roehrig J."/>
            <person name="Ruller R."/>
            <person name="Salamov A."/>
            <person name="Salih N.S."/>
            <person name="Samson R.A."/>
            <person name="Sandor E."/>
            <person name="Sanguinetti M."/>
            <person name="Schuetze T."/>
            <person name="Sepcic K."/>
            <person name="Shelest E."/>
            <person name="Sherlock G."/>
            <person name="Sophianopoulou V."/>
            <person name="Squina F.M."/>
            <person name="Sun H."/>
            <person name="Susca A."/>
            <person name="Todd R.B."/>
            <person name="Tsang A."/>
            <person name="Unkles S.E."/>
            <person name="van de Wiele N."/>
            <person name="van Rossen-Uffink D."/>
            <person name="Oliveira J.V."/>
            <person name="Vesth T.C."/>
            <person name="Visser J."/>
            <person name="Yu J.-H."/>
            <person name="Zhou M."/>
            <person name="Andersen M.R."/>
            <person name="Archer D.B."/>
            <person name="Baker S.E."/>
            <person name="Benoit I."/>
            <person name="Brakhage A.A."/>
            <person name="Braus G.H."/>
            <person name="Fischer R."/>
            <person name="Frisvad J.C."/>
            <person name="Goldman G.H."/>
            <person name="Houbraken J."/>
            <person name="Oakley B."/>
            <person name="Pocsi I."/>
            <person name="Scazzocchio C."/>
            <person name="Seiboth B."/>
            <person name="vanKuyk P.A."/>
            <person name="Wortman J."/>
            <person name="Dyer P.S."/>
            <person name="Grigoriev I.V."/>
        </authorList>
    </citation>
    <scope>NUCLEOTIDE SEQUENCE [LARGE SCALE GENOMIC DNA]</scope>
    <source>
        <strain evidence="2">ITEM 5010</strain>
    </source>
</reference>
<organism evidence="1 2">
    <name type="scientific">Aspergillus carbonarius (strain ITEM 5010)</name>
    <dbReference type="NCBI Taxonomy" id="602072"/>
    <lineage>
        <taxon>Eukaryota</taxon>
        <taxon>Fungi</taxon>
        <taxon>Dikarya</taxon>
        <taxon>Ascomycota</taxon>
        <taxon>Pezizomycotina</taxon>
        <taxon>Eurotiomycetes</taxon>
        <taxon>Eurotiomycetidae</taxon>
        <taxon>Eurotiales</taxon>
        <taxon>Aspergillaceae</taxon>
        <taxon>Aspergillus</taxon>
        <taxon>Aspergillus subgen. Circumdati</taxon>
    </lineage>
</organism>
<dbReference type="EMBL" id="KV907498">
    <property type="protein sequence ID" value="OOF96840.1"/>
    <property type="molecule type" value="Genomic_DNA"/>
</dbReference>
<dbReference type="AlphaFoldDB" id="A0A1R3RQV5"/>
<evidence type="ECO:0000313" key="1">
    <source>
        <dbReference type="EMBL" id="OOF96840.1"/>
    </source>
</evidence>
<evidence type="ECO:0000313" key="2">
    <source>
        <dbReference type="Proteomes" id="UP000188318"/>
    </source>
</evidence>
<keyword evidence="2" id="KW-1185">Reference proteome</keyword>
<dbReference type="VEuPathDB" id="FungiDB:ASPCADRAFT_206981"/>